<organism evidence="1">
    <name type="scientific">Rhipicephalus pulchellus</name>
    <name type="common">Yellow backed tick</name>
    <name type="synonym">Dermacentor pulchellus</name>
    <dbReference type="NCBI Taxonomy" id="72859"/>
    <lineage>
        <taxon>Eukaryota</taxon>
        <taxon>Metazoa</taxon>
        <taxon>Ecdysozoa</taxon>
        <taxon>Arthropoda</taxon>
        <taxon>Chelicerata</taxon>
        <taxon>Arachnida</taxon>
        <taxon>Acari</taxon>
        <taxon>Parasitiformes</taxon>
        <taxon>Ixodida</taxon>
        <taxon>Ixodoidea</taxon>
        <taxon>Ixodidae</taxon>
        <taxon>Rhipicephalinae</taxon>
        <taxon>Rhipicephalus</taxon>
        <taxon>Rhipicephalus</taxon>
    </lineage>
</organism>
<reference evidence="1" key="1">
    <citation type="submission" date="2012-11" db="EMBL/GenBank/DDBJ databases">
        <authorList>
            <person name="Lucero-Rivera Y.E."/>
            <person name="Tovar-Ramirez D."/>
        </authorList>
    </citation>
    <scope>NUCLEOTIDE SEQUENCE</scope>
    <source>
        <tissue evidence="1">Salivary gland</tissue>
    </source>
</reference>
<accession>L7M9W3</accession>
<dbReference type="EMBL" id="GACK01004392">
    <property type="protein sequence ID" value="JAA60642.1"/>
    <property type="molecule type" value="mRNA"/>
</dbReference>
<dbReference type="InterPro" id="IPR012674">
    <property type="entry name" value="Calycin"/>
</dbReference>
<protein>
    <submittedName>
        <fullName evidence="1">Putative group viii salivary lipocalin</fullName>
    </submittedName>
</protein>
<dbReference type="AlphaFoldDB" id="L7M9W3"/>
<name>L7M9W3_RHIPC</name>
<dbReference type="Gene3D" id="2.40.128.20">
    <property type="match status" value="1"/>
</dbReference>
<sequence length="207" mass="23947">MQLSYNLVYTVCVLLSFCHGKKTVMKPYKNDMEMAVKMLLSDKFLIVSRAVYNQPNHPRCVCSRLTSVSGLKYHHNLTYTDVDMKVQPAPAKRVYRDTFYQVKQQDSALLFLVNAYIGNQKEDNKISGVFKVFYANKECFVTGTIQSGNPSCLLWRRPHAREKHRRLCRAAFKNNCRKHGRYVFVFTKDACLKKFTKQSSPLGQVVN</sequence>
<dbReference type="SUPFAM" id="SSF50814">
    <property type="entry name" value="Lipocalins"/>
    <property type="match status" value="1"/>
</dbReference>
<reference evidence="1" key="2">
    <citation type="journal article" date="2015" name="J. Proteomics">
        <title>Sexual differences in the sialomes of the zebra tick, Rhipicephalus pulchellus.</title>
        <authorList>
            <person name="Tan A.W."/>
            <person name="Francischetti I.M."/>
            <person name="Slovak M."/>
            <person name="Kini R.M."/>
            <person name="Ribeiro J.M."/>
        </authorList>
    </citation>
    <scope>NUCLEOTIDE SEQUENCE</scope>
    <source>
        <tissue evidence="1">Salivary gland</tissue>
    </source>
</reference>
<proteinExistence type="evidence at transcript level"/>
<evidence type="ECO:0000313" key="1">
    <source>
        <dbReference type="EMBL" id="JAA60642.1"/>
    </source>
</evidence>